<keyword evidence="5" id="KW-0238">DNA-binding</keyword>
<evidence type="ECO:0000313" key="6">
    <source>
        <dbReference type="Proteomes" id="UP000183053"/>
    </source>
</evidence>
<evidence type="ECO:0000259" key="2">
    <source>
        <dbReference type="Pfam" id="PF13556"/>
    </source>
</evidence>
<dbReference type="AlphaFoldDB" id="A0A1H1FH42"/>
<dbReference type="EMBL" id="FNLF01000002">
    <property type="protein sequence ID" value="SDR00049.1"/>
    <property type="molecule type" value="Genomic_DNA"/>
</dbReference>
<dbReference type="Pfam" id="PF13556">
    <property type="entry name" value="HTH_30"/>
    <property type="match status" value="1"/>
</dbReference>
<feature type="domain" description="PucR C-terminal helix-turn-helix" evidence="2">
    <location>
        <begin position="359"/>
        <end position="415"/>
    </location>
</feature>
<dbReference type="STRING" id="47312.SAMN04489765_2708"/>
<dbReference type="InterPro" id="IPR025736">
    <property type="entry name" value="PucR_C-HTH_dom"/>
</dbReference>
<dbReference type="InterPro" id="IPR041522">
    <property type="entry name" value="CdaR_GGDEF"/>
</dbReference>
<evidence type="ECO:0000313" key="5">
    <source>
        <dbReference type="EMBL" id="SDR00049.1"/>
    </source>
</evidence>
<comment type="similarity">
    <text evidence="1">Belongs to the CdaR family.</text>
</comment>
<accession>A0A1H1FH42</accession>
<dbReference type="Gene3D" id="1.10.10.2840">
    <property type="entry name" value="PucR C-terminal helix-turn-helix domain"/>
    <property type="match status" value="1"/>
</dbReference>
<dbReference type="GO" id="GO:0003677">
    <property type="term" value="F:DNA binding"/>
    <property type="evidence" value="ECO:0007669"/>
    <property type="project" value="UniProtKB-KW"/>
</dbReference>
<dbReference type="PANTHER" id="PTHR33744:SF1">
    <property type="entry name" value="DNA-BINDING TRANSCRIPTIONAL ACTIVATOR ADER"/>
    <property type="match status" value="1"/>
</dbReference>
<proteinExistence type="inferred from homology"/>
<evidence type="ECO:0000256" key="1">
    <source>
        <dbReference type="ARBA" id="ARBA00006754"/>
    </source>
</evidence>
<dbReference type="InterPro" id="IPR051448">
    <property type="entry name" value="CdaR-like_regulators"/>
</dbReference>
<organism evidence="5 6">
    <name type="scientific">Tsukamurella pulmonis</name>
    <dbReference type="NCBI Taxonomy" id="47312"/>
    <lineage>
        <taxon>Bacteria</taxon>
        <taxon>Bacillati</taxon>
        <taxon>Actinomycetota</taxon>
        <taxon>Actinomycetes</taxon>
        <taxon>Mycobacteriales</taxon>
        <taxon>Tsukamurellaceae</taxon>
        <taxon>Tsukamurella</taxon>
    </lineage>
</organism>
<evidence type="ECO:0000259" key="4">
    <source>
        <dbReference type="Pfam" id="PF17853"/>
    </source>
</evidence>
<sequence length="425" mass="45860">MAVRNEPAARERARECMAAAARAMNETRGPLSDAVHQQLAAGIPELRGDPALLELLRASTESNIETFLHFAQHAIPVEEIAPPTAALAYARRLAQRGTSSNALLRAYRLGQRGIVELGFAEVDRQAGDAEVAYLAAQMLHEEAFRYVDRVAQQVVTEYEAERERWLANRNSVRSAMLARVLDGEDVGVTVAETALRYRLRRRHLGLVLWNAAGAETAGALRDLESLAGAVARVARSGEPPLFIPHDGSLAWAWIAVPGEAGEPAVDDIRGVVTGAGPDLRVAIGTSASGPEGFRTTHRQALRAREVAVIADERAHPVTAYGAEGVRAAALVAADVEVGRELVAAALGALAVDDENAARLRETLLVFLGEGGSYLSTGRRLRIHKNTVKYRVDRAAEARGRPIDADRFELELALHACRWLGSAVLR</sequence>
<gene>
    <name evidence="5" type="ORF">SAMN04489765_2708</name>
</gene>
<dbReference type="Pfam" id="PF17853">
    <property type="entry name" value="GGDEF_2"/>
    <property type="match status" value="1"/>
</dbReference>
<dbReference type="RefSeq" id="WP_231857733.1">
    <property type="nucleotide sequence ID" value="NZ_FNLF01000002.1"/>
</dbReference>
<protein>
    <submittedName>
        <fullName evidence="5">DNA-binding transcriptional regulator, PucR family</fullName>
    </submittedName>
</protein>
<dbReference type="InterPro" id="IPR025751">
    <property type="entry name" value="RsbRD_N_dom"/>
</dbReference>
<dbReference type="Proteomes" id="UP000183053">
    <property type="component" value="Unassembled WGS sequence"/>
</dbReference>
<evidence type="ECO:0000259" key="3">
    <source>
        <dbReference type="Pfam" id="PF14361"/>
    </source>
</evidence>
<feature type="domain" description="RsbT co-antagonist protein RsbRD N-terminal" evidence="3">
    <location>
        <begin position="31"/>
        <end position="173"/>
    </location>
</feature>
<dbReference type="InterPro" id="IPR042070">
    <property type="entry name" value="PucR_C-HTH_sf"/>
</dbReference>
<name>A0A1H1FH42_9ACTN</name>
<dbReference type="PANTHER" id="PTHR33744">
    <property type="entry name" value="CARBOHYDRATE DIACID REGULATOR"/>
    <property type="match status" value="1"/>
</dbReference>
<keyword evidence="6" id="KW-1185">Reference proteome</keyword>
<reference evidence="6" key="1">
    <citation type="submission" date="2016-10" db="EMBL/GenBank/DDBJ databases">
        <authorList>
            <person name="Varghese N."/>
            <person name="Submissions S."/>
        </authorList>
    </citation>
    <scope>NUCLEOTIDE SEQUENCE [LARGE SCALE GENOMIC DNA]</scope>
    <source>
        <strain evidence="6">DSM 44142</strain>
    </source>
</reference>
<dbReference type="Pfam" id="PF14361">
    <property type="entry name" value="RsbRD_N"/>
    <property type="match status" value="1"/>
</dbReference>
<feature type="domain" description="CdaR GGDEF-like" evidence="4">
    <location>
        <begin position="191"/>
        <end position="306"/>
    </location>
</feature>